<gene>
    <name evidence="3" type="primary">LOC110760532</name>
</gene>
<feature type="compositionally biased region" description="Polar residues" evidence="1">
    <location>
        <begin position="464"/>
        <end position="480"/>
    </location>
</feature>
<feature type="compositionally biased region" description="Low complexity" evidence="1">
    <location>
        <begin position="1030"/>
        <end position="1040"/>
    </location>
</feature>
<dbReference type="GeneID" id="110760532"/>
<feature type="region of interest" description="Disordered" evidence="1">
    <location>
        <begin position="1082"/>
        <end position="1109"/>
    </location>
</feature>
<feature type="compositionally biased region" description="Polar residues" evidence="1">
    <location>
        <begin position="868"/>
        <end position="880"/>
    </location>
</feature>
<feature type="compositionally biased region" description="Basic and acidic residues" evidence="1">
    <location>
        <begin position="188"/>
        <end position="200"/>
    </location>
</feature>
<feature type="compositionally biased region" description="Basic residues" evidence="1">
    <location>
        <begin position="560"/>
        <end position="569"/>
    </location>
</feature>
<feature type="compositionally biased region" description="Polar residues" evidence="1">
    <location>
        <begin position="1082"/>
        <end position="1095"/>
    </location>
</feature>
<dbReference type="RefSeq" id="XP_021818503.1">
    <property type="nucleotide sequence ID" value="XM_021962811.1"/>
</dbReference>
<name>A0A6P5SXX9_PRUAV</name>
<feature type="compositionally biased region" description="Polar residues" evidence="1">
    <location>
        <begin position="845"/>
        <end position="860"/>
    </location>
</feature>
<feature type="compositionally biased region" description="Basic and acidic residues" evidence="1">
    <location>
        <begin position="614"/>
        <end position="637"/>
    </location>
</feature>
<feature type="region of interest" description="Disordered" evidence="1">
    <location>
        <begin position="186"/>
        <end position="229"/>
    </location>
</feature>
<feature type="compositionally biased region" description="Low complexity" evidence="1">
    <location>
        <begin position="1057"/>
        <end position="1066"/>
    </location>
</feature>
<dbReference type="KEGG" id="pavi:110760532"/>
<feature type="compositionally biased region" description="Low complexity" evidence="1">
    <location>
        <begin position="388"/>
        <end position="397"/>
    </location>
</feature>
<feature type="compositionally biased region" description="Basic and acidic residues" evidence="1">
    <location>
        <begin position="504"/>
        <end position="538"/>
    </location>
</feature>
<feature type="region of interest" description="Disordered" evidence="1">
    <location>
        <begin position="803"/>
        <end position="1066"/>
    </location>
</feature>
<evidence type="ECO:0000313" key="3">
    <source>
        <dbReference type="RefSeq" id="XP_021818503.1"/>
    </source>
</evidence>
<feature type="compositionally biased region" description="Polar residues" evidence="1">
    <location>
        <begin position="1041"/>
        <end position="1051"/>
    </location>
</feature>
<feature type="compositionally biased region" description="Polar residues" evidence="1">
    <location>
        <begin position="570"/>
        <end position="581"/>
    </location>
</feature>
<organism evidence="2 3">
    <name type="scientific">Prunus avium</name>
    <name type="common">Cherry</name>
    <name type="synonym">Cerasus avium</name>
    <dbReference type="NCBI Taxonomy" id="42229"/>
    <lineage>
        <taxon>Eukaryota</taxon>
        <taxon>Viridiplantae</taxon>
        <taxon>Streptophyta</taxon>
        <taxon>Embryophyta</taxon>
        <taxon>Tracheophyta</taxon>
        <taxon>Spermatophyta</taxon>
        <taxon>Magnoliopsida</taxon>
        <taxon>eudicotyledons</taxon>
        <taxon>Gunneridae</taxon>
        <taxon>Pentapetalae</taxon>
        <taxon>rosids</taxon>
        <taxon>fabids</taxon>
        <taxon>Rosales</taxon>
        <taxon>Rosaceae</taxon>
        <taxon>Amygdaloideae</taxon>
        <taxon>Amygdaleae</taxon>
        <taxon>Prunus</taxon>
    </lineage>
</organism>
<feature type="region of interest" description="Disordered" evidence="1">
    <location>
        <begin position="383"/>
        <end position="731"/>
    </location>
</feature>
<feature type="compositionally biased region" description="Basic and acidic residues" evidence="1">
    <location>
        <begin position="419"/>
        <end position="429"/>
    </location>
</feature>
<proteinExistence type="predicted"/>
<feature type="compositionally biased region" description="Polar residues" evidence="1">
    <location>
        <begin position="961"/>
        <end position="971"/>
    </location>
</feature>
<feature type="compositionally biased region" description="Basic and acidic residues" evidence="1">
    <location>
        <begin position="588"/>
        <end position="607"/>
    </location>
</feature>
<feature type="compositionally biased region" description="Polar residues" evidence="1">
    <location>
        <begin position="900"/>
        <end position="918"/>
    </location>
</feature>
<feature type="region of interest" description="Disordered" evidence="1">
    <location>
        <begin position="760"/>
        <end position="784"/>
    </location>
</feature>
<feature type="compositionally biased region" description="Polar residues" evidence="1">
    <location>
        <begin position="539"/>
        <end position="559"/>
    </location>
</feature>
<evidence type="ECO:0000313" key="2">
    <source>
        <dbReference type="Proteomes" id="UP000515124"/>
    </source>
</evidence>
<feature type="region of interest" description="Disordered" evidence="1">
    <location>
        <begin position="242"/>
        <end position="341"/>
    </location>
</feature>
<feature type="compositionally biased region" description="Polar residues" evidence="1">
    <location>
        <begin position="768"/>
        <end position="780"/>
    </location>
</feature>
<dbReference type="Proteomes" id="UP000515124">
    <property type="component" value="Unplaced"/>
</dbReference>
<evidence type="ECO:0000256" key="1">
    <source>
        <dbReference type="SAM" id="MobiDB-lite"/>
    </source>
</evidence>
<keyword evidence="2" id="KW-1185">Reference proteome</keyword>
<feature type="region of interest" description="Disordered" evidence="1">
    <location>
        <begin position="354"/>
        <end position="373"/>
    </location>
</feature>
<feature type="compositionally biased region" description="Polar residues" evidence="1">
    <location>
        <begin position="943"/>
        <end position="952"/>
    </location>
</feature>
<protein>
    <submittedName>
        <fullName evidence="3">Uncharacterized protein LOC110760532 isoform X1</fullName>
    </submittedName>
</protein>
<sequence>MGKHSSLVSASEATVFIDTSLGTHLAVTVSHHDTVSALKRRIEYEHQSCFTSMGNFTVEALKVKRKGCFYHLSDSMLVKNAFSGVNKNWFLYADASDVPRKRLSNFEDSIPFLLEGNERAKEKVTTADQNGSVDFARETSQNLKIGVKHSDNDHCTTSVRETINRPEREIQEDHRLCSEGYRFPTTQECKEDSSRKESDVQRNVSLEKASPSEKKGQHKTKQRKKETVHLKENYASVHGFGKEQSHADSIPHEISPGNQSRDVSCDMMIENKNATEEPCRSSASTMDNRSDSRIHGTNDTSKETEGPGKHIKSRKNTSVEEASQSQPAAKKKRKFESISGLEDSLKENNVLICDSNNETSKPEIASEFSLGDKQKNANAILDGVTAESSDLLTNSSSRSKKRRKKSSSSLNQVVPAAPSERDVMEEKSKVAAAGINDKNSGGEDDVASVNEQELRENDEVPSSLDVNNITDAGNVESKSGTAKEKLDGHPPLLVKVPSEGGTDWPERVGEERESSHRKDSVLAMAEKHKLPSQDKRDGNNANVIVTSQLLDTNGSVTPSKKQRKTRKTKGSTGETQINSGSEYGISLDESHEVVHGDHASHKTKEGESNLSQKNGKDVSEKETESTHFVRKTDKPDGNEVETLEQIGKRQENAESMNQNMKNKSKRKQSATTKNLLNFQAEGENVGFLEPALTTDNKTEVVDNTSRNSKSEKTTPVKQSNGNALESDKDYGIETDLIPARSNSTSIESKVPSLALEHVSDGRPLEANVTGNPPENGCSNEGDNHMEVSCDGNTVNFDKHLVPSQRQHEVVASGEVHAEEVTGTNRVDNKPKDKKRRKKLDVHSSGPFSDLQSPLKSNENQGIGGKTVVCNSSSIQPQGSLSKGDDVMPQDEKKVPKKVSKTGTKAPSSDVSRKMNSVSEAARKHSVAIVSGTNTRRGKKKEVSSVSNPNLEKSNNKADQNKMGNKRQSGVNRTRVASGKASGIDHGEVVNSSQNKKLSAIPRTIFKDDSSGSSEDEDEVDVSQASTQTPSDYSSSSSYSDGESNADMSSPRSGKAGGSSLIKSCSSSGIKDLKWTELAKSSSTFKKAKLTASQSPPEDDEIVPDSQPIS</sequence>
<feature type="compositionally biased region" description="Basic and acidic residues" evidence="1">
    <location>
        <begin position="242"/>
        <end position="251"/>
    </location>
</feature>
<dbReference type="AlphaFoldDB" id="A0A6P5SXX9"/>
<feature type="compositionally biased region" description="Basic and acidic residues" evidence="1">
    <location>
        <begin position="288"/>
        <end position="308"/>
    </location>
</feature>
<reference evidence="3" key="1">
    <citation type="submission" date="2025-08" db="UniProtKB">
        <authorList>
            <consortium name="RefSeq"/>
        </authorList>
    </citation>
    <scope>IDENTIFICATION</scope>
</reference>
<dbReference type="Gramene" id="Pav_sc0000747.1_g070.1.mk:mrna">
    <property type="protein sequence ID" value="Pav_sc0000747.1_g070.1.mk:mrna"/>
    <property type="gene ID" value="Pav_sc0000747.1_g070.1.mk"/>
</dbReference>
<feature type="compositionally biased region" description="Basic and acidic residues" evidence="1">
    <location>
        <begin position="882"/>
        <end position="893"/>
    </location>
</feature>
<accession>A0A6P5SXX9</accession>